<dbReference type="EMBL" id="JBHSDK010000021">
    <property type="protein sequence ID" value="MFC4336741.1"/>
    <property type="molecule type" value="Genomic_DNA"/>
</dbReference>
<sequence length="137" mass="14906">MSDHDILDRAVSAEYAAIYAYETLIPRLDERAAEAARGVLARHREARAELFDLYGDEGWEVPAPESAYDLANDSGAGDFLVSVERRTAAVYRSGCAAESPVREVCVPSLRRCAANGALLKAGLGKSIENPWPGRERP</sequence>
<proteinExistence type="predicted"/>
<dbReference type="InterPro" id="IPR012347">
    <property type="entry name" value="Ferritin-like"/>
</dbReference>
<evidence type="ECO:0000259" key="1">
    <source>
        <dbReference type="Pfam" id="PF14530"/>
    </source>
</evidence>
<dbReference type="Proteomes" id="UP001595823">
    <property type="component" value="Unassembled WGS sequence"/>
</dbReference>
<name>A0ABV8U1P0_9ACTN</name>
<dbReference type="Gene3D" id="1.20.1260.10">
    <property type="match status" value="1"/>
</dbReference>
<keyword evidence="3" id="KW-1185">Reference proteome</keyword>
<dbReference type="InterPro" id="IPR029447">
    <property type="entry name" value="DUF4439"/>
</dbReference>
<dbReference type="RefSeq" id="WP_380622953.1">
    <property type="nucleotide sequence ID" value="NZ_JBHSDK010000021.1"/>
</dbReference>
<feature type="domain" description="DUF4439" evidence="1">
    <location>
        <begin position="8"/>
        <end position="135"/>
    </location>
</feature>
<protein>
    <submittedName>
        <fullName evidence="2">DUF4439 domain-containing protein</fullName>
    </submittedName>
</protein>
<organism evidence="2 3">
    <name type="scientific">Salininema proteolyticum</name>
    <dbReference type="NCBI Taxonomy" id="1607685"/>
    <lineage>
        <taxon>Bacteria</taxon>
        <taxon>Bacillati</taxon>
        <taxon>Actinomycetota</taxon>
        <taxon>Actinomycetes</taxon>
        <taxon>Glycomycetales</taxon>
        <taxon>Glycomycetaceae</taxon>
        <taxon>Salininema</taxon>
    </lineage>
</organism>
<gene>
    <name evidence="2" type="ORF">ACFPET_16190</name>
</gene>
<comment type="caution">
    <text evidence="2">The sequence shown here is derived from an EMBL/GenBank/DDBJ whole genome shotgun (WGS) entry which is preliminary data.</text>
</comment>
<evidence type="ECO:0000313" key="2">
    <source>
        <dbReference type="EMBL" id="MFC4336741.1"/>
    </source>
</evidence>
<evidence type="ECO:0000313" key="3">
    <source>
        <dbReference type="Proteomes" id="UP001595823"/>
    </source>
</evidence>
<dbReference type="Pfam" id="PF14530">
    <property type="entry name" value="DUF4439"/>
    <property type="match status" value="1"/>
</dbReference>
<reference evidence="3" key="1">
    <citation type="journal article" date="2019" name="Int. J. Syst. Evol. Microbiol.">
        <title>The Global Catalogue of Microorganisms (GCM) 10K type strain sequencing project: providing services to taxonomists for standard genome sequencing and annotation.</title>
        <authorList>
            <consortium name="The Broad Institute Genomics Platform"/>
            <consortium name="The Broad Institute Genome Sequencing Center for Infectious Disease"/>
            <person name="Wu L."/>
            <person name="Ma J."/>
        </authorList>
    </citation>
    <scope>NUCLEOTIDE SEQUENCE [LARGE SCALE GENOMIC DNA]</scope>
    <source>
        <strain evidence="3">IBRC-M 10908</strain>
    </source>
</reference>
<dbReference type="SUPFAM" id="SSF47240">
    <property type="entry name" value="Ferritin-like"/>
    <property type="match status" value="1"/>
</dbReference>
<accession>A0ABV8U1P0</accession>
<dbReference type="InterPro" id="IPR009078">
    <property type="entry name" value="Ferritin-like_SF"/>
</dbReference>